<gene>
    <name evidence="1" type="ORF">SM757_33235</name>
</gene>
<dbReference type="Pfam" id="PF20159">
    <property type="entry name" value="YidB"/>
    <property type="match status" value="1"/>
</dbReference>
<comment type="caution">
    <text evidence="1">The sequence shown here is derived from an EMBL/GenBank/DDBJ whole genome shotgun (WGS) entry which is preliminary data.</text>
</comment>
<sequence>AGLLARFSRHGHGPLASSWVTAGANEALAPAVVGEVFSAAELRAIAGRAGVAEDEARRGLAALLPAVVDHFTPTGELPARDRLLTALTDYEKRLPH</sequence>
<protein>
    <submittedName>
        <fullName evidence="1">YidB family protein</fullName>
    </submittedName>
</protein>
<dbReference type="EMBL" id="JAXOJX010000116">
    <property type="protein sequence ID" value="MDZ5461452.1"/>
    <property type="molecule type" value="Genomic_DNA"/>
</dbReference>
<evidence type="ECO:0000313" key="1">
    <source>
        <dbReference type="EMBL" id="MDZ5461452.1"/>
    </source>
</evidence>
<dbReference type="InterPro" id="IPR027405">
    <property type="entry name" value="YidB-like"/>
</dbReference>
<dbReference type="SUPFAM" id="SSF140804">
    <property type="entry name" value="YidB-like"/>
    <property type="match status" value="1"/>
</dbReference>
<organism evidence="1 2">
    <name type="scientific">Azohydromonas lata</name>
    <dbReference type="NCBI Taxonomy" id="45677"/>
    <lineage>
        <taxon>Bacteria</taxon>
        <taxon>Pseudomonadati</taxon>
        <taxon>Pseudomonadota</taxon>
        <taxon>Betaproteobacteria</taxon>
        <taxon>Burkholderiales</taxon>
        <taxon>Sphaerotilaceae</taxon>
        <taxon>Azohydromonas</taxon>
    </lineage>
</organism>
<keyword evidence="2" id="KW-1185">Reference proteome</keyword>
<evidence type="ECO:0000313" key="2">
    <source>
        <dbReference type="Proteomes" id="UP001293718"/>
    </source>
</evidence>
<name>A0ABU5IRD4_9BURK</name>
<accession>A0ABU5IRD4</accession>
<dbReference type="RefSeq" id="WP_322468607.1">
    <property type="nucleotide sequence ID" value="NZ_JAXOJX010000116.1"/>
</dbReference>
<feature type="non-terminal residue" evidence="1">
    <location>
        <position position="1"/>
    </location>
</feature>
<dbReference type="Proteomes" id="UP001293718">
    <property type="component" value="Unassembled WGS sequence"/>
</dbReference>
<dbReference type="InterPro" id="IPR045372">
    <property type="entry name" value="YidB"/>
</dbReference>
<proteinExistence type="predicted"/>
<reference evidence="1 2" key="1">
    <citation type="submission" date="2023-11" db="EMBL/GenBank/DDBJ databases">
        <title>Draft genome of Azohydromonas lata strain H1 (DSM1123), a polyhydroxyalkanoate producer.</title>
        <authorList>
            <person name="Traversa D."/>
            <person name="D'Addabbo P."/>
            <person name="Pazzani C."/>
            <person name="Manzari C."/>
            <person name="Chiara M."/>
            <person name="Scrascia M."/>
        </authorList>
    </citation>
    <scope>NUCLEOTIDE SEQUENCE [LARGE SCALE GENOMIC DNA]</scope>
    <source>
        <strain evidence="1 2">H1</strain>
    </source>
</reference>
<dbReference type="Gene3D" id="1.10.10.690">
    <property type="entry name" value="YidB-like"/>
    <property type="match status" value="1"/>
</dbReference>